<dbReference type="Proteomes" id="UP000001307">
    <property type="component" value="Unassembled WGS sequence"/>
</dbReference>
<keyword evidence="1" id="KW-0812">Transmembrane</keyword>
<keyword evidence="3" id="KW-1185">Reference proteome</keyword>
<dbReference type="EMBL" id="FN653023">
    <property type="protein sequence ID" value="CBY18258.1"/>
    <property type="molecule type" value="Genomic_DNA"/>
</dbReference>
<feature type="transmembrane region" description="Helical" evidence="1">
    <location>
        <begin position="120"/>
        <end position="145"/>
    </location>
</feature>
<keyword evidence="1" id="KW-1133">Transmembrane helix</keyword>
<name>E4X3Q4_OIKDI</name>
<gene>
    <name evidence="2" type="ORF">GSOID_T00017897001</name>
</gene>
<dbReference type="InParanoid" id="E4X3Q4"/>
<dbReference type="OrthoDB" id="10355407at2759"/>
<accession>E4X3Q4</accession>
<evidence type="ECO:0000313" key="3">
    <source>
        <dbReference type="Proteomes" id="UP000001307"/>
    </source>
</evidence>
<sequence>MCSNRKVGFAVSGFVVFIHVVCLAVLGWFLGAKLPDTIRDFSYIFDFGGIKIDLSIDSLAEFLDTDGGILLGRNTEELADLMILVITLVGIIPLAIGLLASFSVFMSIKMNSSCCKCLSALLTVISSILYFIVMGISIAMLVLIFDPTVRGMLDDSLSGLTSGVSSAGSELSDVLRRNRRQVNEDLATQLENSEYGQFISEIDLETFEAAVQAQVPGFQFGDILNEDGTIDVSDTAALEALANELKDADVNIEELVNDIVDDVLADLNADAILADSGIESALESIGSGGVAIYGFLFLITIFTGCFGCQVQNRKVSHI</sequence>
<protein>
    <submittedName>
        <fullName evidence="2">Uncharacterized protein</fullName>
    </submittedName>
</protein>
<reference evidence="2" key="1">
    <citation type="journal article" date="2010" name="Science">
        <title>Plasticity of animal genome architecture unmasked by rapid evolution of a pelagic tunicate.</title>
        <authorList>
            <person name="Denoeud F."/>
            <person name="Henriet S."/>
            <person name="Mungpakdee S."/>
            <person name="Aury J.M."/>
            <person name="Da Silva C."/>
            <person name="Brinkmann H."/>
            <person name="Mikhaleva J."/>
            <person name="Olsen L.C."/>
            <person name="Jubin C."/>
            <person name="Canestro C."/>
            <person name="Bouquet J.M."/>
            <person name="Danks G."/>
            <person name="Poulain J."/>
            <person name="Campsteijn C."/>
            <person name="Adamski M."/>
            <person name="Cross I."/>
            <person name="Yadetie F."/>
            <person name="Muffato M."/>
            <person name="Louis A."/>
            <person name="Butcher S."/>
            <person name="Tsagkogeorga G."/>
            <person name="Konrad A."/>
            <person name="Singh S."/>
            <person name="Jensen M.F."/>
            <person name="Cong E.H."/>
            <person name="Eikeseth-Otteraa H."/>
            <person name="Noel B."/>
            <person name="Anthouard V."/>
            <person name="Porcel B.M."/>
            <person name="Kachouri-Lafond R."/>
            <person name="Nishino A."/>
            <person name="Ugolini M."/>
            <person name="Chourrout P."/>
            <person name="Nishida H."/>
            <person name="Aasland R."/>
            <person name="Huzurbazar S."/>
            <person name="Westhof E."/>
            <person name="Delsuc F."/>
            <person name="Lehrach H."/>
            <person name="Reinhardt R."/>
            <person name="Weissenbach J."/>
            <person name="Roy S.W."/>
            <person name="Artiguenave F."/>
            <person name="Postlethwait J.H."/>
            <person name="Manak J.R."/>
            <person name="Thompson E.M."/>
            <person name="Jaillon O."/>
            <person name="Du Pasquier L."/>
            <person name="Boudinot P."/>
            <person name="Liberles D.A."/>
            <person name="Volff J.N."/>
            <person name="Philippe H."/>
            <person name="Lenhard B."/>
            <person name="Roest Crollius H."/>
            <person name="Wincker P."/>
            <person name="Chourrout D."/>
        </authorList>
    </citation>
    <scope>NUCLEOTIDE SEQUENCE [LARGE SCALE GENOMIC DNA]</scope>
</reference>
<dbReference type="AlphaFoldDB" id="E4X3Q4"/>
<organism evidence="2">
    <name type="scientific">Oikopleura dioica</name>
    <name type="common">Tunicate</name>
    <dbReference type="NCBI Taxonomy" id="34765"/>
    <lineage>
        <taxon>Eukaryota</taxon>
        <taxon>Metazoa</taxon>
        <taxon>Chordata</taxon>
        <taxon>Tunicata</taxon>
        <taxon>Appendicularia</taxon>
        <taxon>Copelata</taxon>
        <taxon>Oikopleuridae</taxon>
        <taxon>Oikopleura</taxon>
    </lineage>
</organism>
<evidence type="ECO:0000313" key="2">
    <source>
        <dbReference type="EMBL" id="CBY18258.1"/>
    </source>
</evidence>
<feature type="transmembrane region" description="Helical" evidence="1">
    <location>
        <begin position="7"/>
        <end position="30"/>
    </location>
</feature>
<keyword evidence="1" id="KW-0472">Membrane</keyword>
<feature type="transmembrane region" description="Helical" evidence="1">
    <location>
        <begin position="290"/>
        <end position="310"/>
    </location>
</feature>
<evidence type="ECO:0000256" key="1">
    <source>
        <dbReference type="SAM" id="Phobius"/>
    </source>
</evidence>
<proteinExistence type="predicted"/>
<feature type="transmembrane region" description="Helical" evidence="1">
    <location>
        <begin position="81"/>
        <end position="108"/>
    </location>
</feature>